<accession>A0A1Q8ZPM9</accession>
<dbReference type="STRING" id="1867956.BJF95_22600"/>
<dbReference type="Gene3D" id="2.160.20.10">
    <property type="entry name" value="Single-stranded right-handed beta-helix, Pectin lyase-like"/>
    <property type="match status" value="1"/>
</dbReference>
<name>A0A1Q8ZPM9_9HYPH</name>
<keyword evidence="7" id="KW-1185">Reference proteome</keyword>
<dbReference type="SUPFAM" id="SSF51126">
    <property type="entry name" value="Pectin lyase-like"/>
    <property type="match status" value="1"/>
</dbReference>
<evidence type="ECO:0000313" key="6">
    <source>
        <dbReference type="EMBL" id="OLP43832.1"/>
    </source>
</evidence>
<dbReference type="GO" id="GO:0042545">
    <property type="term" value="P:cell wall modification"/>
    <property type="evidence" value="ECO:0007669"/>
    <property type="project" value="InterPro"/>
</dbReference>
<evidence type="ECO:0000256" key="3">
    <source>
        <dbReference type="ARBA" id="ARBA00023085"/>
    </source>
</evidence>
<dbReference type="GO" id="GO:0009279">
    <property type="term" value="C:cell outer membrane"/>
    <property type="evidence" value="ECO:0007669"/>
    <property type="project" value="TreeGrafter"/>
</dbReference>
<comment type="similarity">
    <text evidence="1">Belongs to the pectinesterase family.</text>
</comment>
<sequence>MKGCCMAAVVYGASSRVAQAQTPNTPDAIVDQNHIRQATQDGTPIYGTVADALASAPDNSVTPWTIALMPGHYSEKLTITKPNICLVGSGRGETCIAFDAFAGAEKPDGTGQWGTPGSATLTINAPDFKAYHLTIANDFDFLDNDRRDPHGANRIGASQAVAIYLGNGADRSLFYDVAMTGYQDTVFADRGRSLFSHCIISGNVDFIFGGGAALFDHCDIVSRPRAVPTTLPAGFVSAPSTAKDSPFGLIFRYCDLKKENADQPAGSHYLGRPWHPTRDFKDGRYADPDAIGQAVFFHCHMEDHIATDGWTSMSGLAKDGQRKWFQPLVDARFLEYKSTGPGANINASRPQLSNAEALTYSPEHILGDWKPQLEHFNL</sequence>
<proteinExistence type="inferred from homology"/>
<evidence type="ECO:0000256" key="2">
    <source>
        <dbReference type="ARBA" id="ARBA00022801"/>
    </source>
</evidence>
<reference evidence="6 7" key="1">
    <citation type="submission" date="2016-09" db="EMBL/GenBank/DDBJ databases">
        <title>Rhizobium oryziradicis sp. nov., isolated from the root of rice.</title>
        <authorList>
            <person name="Zhao J."/>
            <person name="Zhang X."/>
        </authorList>
    </citation>
    <scope>NUCLEOTIDE SEQUENCE [LARGE SCALE GENOMIC DNA]</scope>
    <source>
        <strain evidence="6 7">N19</strain>
    </source>
</reference>
<gene>
    <name evidence="6" type="ORF">BJF95_22600</name>
</gene>
<evidence type="ECO:0000259" key="5">
    <source>
        <dbReference type="Pfam" id="PF01095"/>
    </source>
</evidence>
<evidence type="ECO:0000256" key="1">
    <source>
        <dbReference type="ARBA" id="ARBA00008891"/>
    </source>
</evidence>
<dbReference type="PANTHER" id="PTHR31321:SF57">
    <property type="entry name" value="PECTINESTERASE 53-RELATED"/>
    <property type="match status" value="1"/>
</dbReference>
<feature type="domain" description="Pectinesterase catalytic" evidence="5">
    <location>
        <begin position="39"/>
        <end position="346"/>
    </location>
</feature>
<dbReference type="GO" id="GO:0030599">
    <property type="term" value="F:pectinesterase activity"/>
    <property type="evidence" value="ECO:0007669"/>
    <property type="project" value="InterPro"/>
</dbReference>
<protein>
    <recommendedName>
        <fullName evidence="5">Pectinesterase catalytic domain-containing protein</fullName>
    </recommendedName>
</protein>
<dbReference type="PANTHER" id="PTHR31321">
    <property type="entry name" value="ACYL-COA THIOESTER HYDROLASE YBHC-RELATED"/>
    <property type="match status" value="1"/>
</dbReference>
<keyword evidence="3" id="KW-0063">Aspartyl esterase</keyword>
<feature type="chain" id="PRO_5011118594" description="Pectinesterase catalytic domain-containing protein" evidence="4">
    <location>
        <begin position="21"/>
        <end position="378"/>
    </location>
</feature>
<dbReference type="EMBL" id="MKIM01000028">
    <property type="protein sequence ID" value="OLP43832.1"/>
    <property type="molecule type" value="Genomic_DNA"/>
</dbReference>
<organism evidence="6 7">
    <name type="scientific">Rhizobium oryziradicis</name>
    <dbReference type="NCBI Taxonomy" id="1867956"/>
    <lineage>
        <taxon>Bacteria</taxon>
        <taxon>Pseudomonadati</taxon>
        <taxon>Pseudomonadota</taxon>
        <taxon>Alphaproteobacteria</taxon>
        <taxon>Hyphomicrobiales</taxon>
        <taxon>Rhizobiaceae</taxon>
        <taxon>Rhizobium/Agrobacterium group</taxon>
        <taxon>Rhizobium</taxon>
    </lineage>
</organism>
<feature type="signal peptide" evidence="4">
    <location>
        <begin position="1"/>
        <end position="20"/>
    </location>
</feature>
<evidence type="ECO:0000256" key="4">
    <source>
        <dbReference type="SAM" id="SignalP"/>
    </source>
</evidence>
<comment type="caution">
    <text evidence="6">The sequence shown here is derived from an EMBL/GenBank/DDBJ whole genome shotgun (WGS) entry which is preliminary data.</text>
</comment>
<keyword evidence="4" id="KW-0732">Signal</keyword>
<dbReference type="AlphaFoldDB" id="A0A1Q8ZPM9"/>
<evidence type="ECO:0000313" key="7">
    <source>
        <dbReference type="Proteomes" id="UP000186894"/>
    </source>
</evidence>
<dbReference type="Proteomes" id="UP000186894">
    <property type="component" value="Unassembled WGS sequence"/>
</dbReference>
<dbReference type="Pfam" id="PF01095">
    <property type="entry name" value="Pectinesterase"/>
    <property type="match status" value="1"/>
</dbReference>
<dbReference type="InterPro" id="IPR000070">
    <property type="entry name" value="Pectinesterase_cat"/>
</dbReference>
<keyword evidence="2" id="KW-0378">Hydrolase</keyword>
<dbReference type="InterPro" id="IPR011050">
    <property type="entry name" value="Pectin_lyase_fold/virulence"/>
</dbReference>
<dbReference type="InterPro" id="IPR012334">
    <property type="entry name" value="Pectin_lyas_fold"/>
</dbReference>